<dbReference type="Pfam" id="PF13590">
    <property type="entry name" value="DUF4136"/>
    <property type="match status" value="1"/>
</dbReference>
<evidence type="ECO:0000259" key="2">
    <source>
        <dbReference type="Pfam" id="PF13590"/>
    </source>
</evidence>
<comment type="caution">
    <text evidence="3">The sequence shown here is derived from an EMBL/GenBank/DDBJ whole genome shotgun (WGS) entry which is preliminary data.</text>
</comment>
<gene>
    <name evidence="3" type="ORF">ACFQ1G_13140</name>
</gene>
<sequence>MKIFKYLFLLIFIASCNAPQAVYDYDEQANFSTYRSYGIYPDLRTGLSQLDERRLIESIDRAMRSKQLSASEDPDLLLNIYSEEFRKESDSRLGIGVGGTGRNVGVGVSGGIPIGGTETYLRLTFDLIDANTNALVWQAVVESVFDLDASPEMRQQKFDAIVEKALKGYPPKR</sequence>
<evidence type="ECO:0000256" key="1">
    <source>
        <dbReference type="SAM" id="SignalP"/>
    </source>
</evidence>
<protein>
    <submittedName>
        <fullName evidence="3">DUF4136 domain-containing protein</fullName>
    </submittedName>
</protein>
<reference evidence="4" key="1">
    <citation type="journal article" date="2019" name="Int. J. Syst. Evol. Microbiol.">
        <title>The Global Catalogue of Microorganisms (GCM) 10K type strain sequencing project: providing services to taxonomists for standard genome sequencing and annotation.</title>
        <authorList>
            <consortium name="The Broad Institute Genomics Platform"/>
            <consortium name="The Broad Institute Genome Sequencing Center for Infectious Disease"/>
            <person name="Wu L."/>
            <person name="Ma J."/>
        </authorList>
    </citation>
    <scope>NUCLEOTIDE SEQUENCE [LARGE SCALE GENOMIC DNA]</scope>
    <source>
        <strain evidence="4">CCUG 60898</strain>
    </source>
</reference>
<dbReference type="EMBL" id="JBHTJP010000035">
    <property type="protein sequence ID" value="MFD0977737.1"/>
    <property type="molecule type" value="Genomic_DNA"/>
</dbReference>
<dbReference type="InterPro" id="IPR025411">
    <property type="entry name" value="DUF4136"/>
</dbReference>
<evidence type="ECO:0000313" key="4">
    <source>
        <dbReference type="Proteomes" id="UP001597100"/>
    </source>
</evidence>
<organism evidence="3 4">
    <name type="scientific">Salinimicrobium gaetbulicola</name>
    <dbReference type="NCBI Taxonomy" id="999702"/>
    <lineage>
        <taxon>Bacteria</taxon>
        <taxon>Pseudomonadati</taxon>
        <taxon>Bacteroidota</taxon>
        <taxon>Flavobacteriia</taxon>
        <taxon>Flavobacteriales</taxon>
        <taxon>Flavobacteriaceae</taxon>
        <taxon>Salinimicrobium</taxon>
    </lineage>
</organism>
<feature type="domain" description="DUF4136" evidence="2">
    <location>
        <begin position="22"/>
        <end position="171"/>
    </location>
</feature>
<keyword evidence="4" id="KW-1185">Reference proteome</keyword>
<proteinExistence type="predicted"/>
<name>A0ABW3IHZ1_9FLAO</name>
<dbReference type="Gene3D" id="3.30.160.670">
    <property type="match status" value="1"/>
</dbReference>
<dbReference type="RefSeq" id="WP_380740267.1">
    <property type="nucleotide sequence ID" value="NZ_JBHTJP010000035.1"/>
</dbReference>
<feature type="signal peptide" evidence="1">
    <location>
        <begin position="1"/>
        <end position="21"/>
    </location>
</feature>
<dbReference type="PROSITE" id="PS51257">
    <property type="entry name" value="PROKAR_LIPOPROTEIN"/>
    <property type="match status" value="1"/>
</dbReference>
<accession>A0ABW3IHZ1</accession>
<evidence type="ECO:0000313" key="3">
    <source>
        <dbReference type="EMBL" id="MFD0977737.1"/>
    </source>
</evidence>
<keyword evidence="1" id="KW-0732">Signal</keyword>
<dbReference type="Proteomes" id="UP001597100">
    <property type="component" value="Unassembled WGS sequence"/>
</dbReference>
<feature type="chain" id="PRO_5045497312" evidence="1">
    <location>
        <begin position="22"/>
        <end position="173"/>
    </location>
</feature>